<proteinExistence type="inferred from homology"/>
<dbReference type="InterPro" id="IPR039859">
    <property type="entry name" value="PFA4/ZDH16/20/ERF2-like"/>
</dbReference>
<feature type="transmembrane region" description="Helical" evidence="7">
    <location>
        <begin position="173"/>
        <end position="192"/>
    </location>
</feature>
<evidence type="ECO:0000256" key="3">
    <source>
        <dbReference type="ARBA" id="ARBA00022692"/>
    </source>
</evidence>
<name>A0ABQ9FYG1_TEGGR</name>
<keyword evidence="5 7" id="KW-0472">Membrane</keyword>
<evidence type="ECO:0000256" key="5">
    <source>
        <dbReference type="ARBA" id="ARBA00023136"/>
    </source>
</evidence>
<dbReference type="InterPro" id="IPR001594">
    <property type="entry name" value="Palmitoyltrfase_DHHC"/>
</dbReference>
<keyword evidence="11" id="KW-1185">Reference proteome</keyword>
<dbReference type="Proteomes" id="UP001217089">
    <property type="component" value="Unassembled WGS sequence"/>
</dbReference>
<sequence>MQAMVSKYMRMLQGVLTTTQAIDNSIQRNKEVYNFLCLLNYGGMFYVLFITSVVMLTSYFVTIPFYYTIASEAPESLWQGRLLALYFYINIVLNYILILYGGVQSIYCSRNDLPMFDVSTHEDWTKCDRCDRFVPPRTRHCSICDRCILKRDHHCFFTGCCVGFYNQRYFIMYNLHGALSCFAALCYLKSYLGSHYVELFSEEFFKYTLPYALVAWILGYVAFQIFLMVILFYLILMTGIMCAYFVIWQGNLMISGQTSYEFVKGNKYYQSNISEHLRSVFGRYWALNILFPMPQLKQDNDGTTWSSSSTKFLFHPDHKLSLEGEKVTTYCICNFRASSKLLLYHKILSLMNPECYSVPSLEYRRSQSKSCSFRSHPRKLKYSKGQFKASSNSPRQPSVHGRAKKSKEKYEQVLFQILVSKILINARFWDNFLAHLHYMPYYLLS</sequence>
<keyword evidence="6 7" id="KW-0012">Acyltransferase</keyword>
<evidence type="ECO:0000259" key="9">
    <source>
        <dbReference type="Pfam" id="PF01529"/>
    </source>
</evidence>
<evidence type="ECO:0000256" key="1">
    <source>
        <dbReference type="ARBA" id="ARBA00004141"/>
    </source>
</evidence>
<evidence type="ECO:0000256" key="7">
    <source>
        <dbReference type="RuleBase" id="RU079119"/>
    </source>
</evidence>
<protein>
    <recommendedName>
        <fullName evidence="7">Palmitoyltransferase</fullName>
        <ecNumber evidence="7">2.3.1.225</ecNumber>
    </recommendedName>
</protein>
<comment type="domain">
    <text evidence="7">The DHHC domain is required for palmitoyltransferase activity.</text>
</comment>
<feature type="transmembrane region" description="Helical" evidence="7">
    <location>
        <begin position="82"/>
        <end position="103"/>
    </location>
</feature>
<feature type="transmembrane region" description="Helical" evidence="7">
    <location>
        <begin position="204"/>
        <end position="223"/>
    </location>
</feature>
<keyword evidence="4 7" id="KW-1133">Transmembrane helix</keyword>
<dbReference type="EC" id="2.3.1.225" evidence="7"/>
<feature type="transmembrane region" description="Helical" evidence="7">
    <location>
        <begin position="45"/>
        <end position="70"/>
    </location>
</feature>
<comment type="catalytic activity">
    <reaction evidence="7">
        <text>L-cysteinyl-[protein] + hexadecanoyl-CoA = S-hexadecanoyl-L-cysteinyl-[protein] + CoA</text>
        <dbReference type="Rhea" id="RHEA:36683"/>
        <dbReference type="Rhea" id="RHEA-COMP:10131"/>
        <dbReference type="Rhea" id="RHEA-COMP:11032"/>
        <dbReference type="ChEBI" id="CHEBI:29950"/>
        <dbReference type="ChEBI" id="CHEBI:57287"/>
        <dbReference type="ChEBI" id="CHEBI:57379"/>
        <dbReference type="ChEBI" id="CHEBI:74151"/>
        <dbReference type="EC" id="2.3.1.225"/>
    </reaction>
</comment>
<evidence type="ECO:0000313" key="11">
    <source>
        <dbReference type="Proteomes" id="UP001217089"/>
    </source>
</evidence>
<dbReference type="EMBL" id="JARBDR010000018">
    <property type="protein sequence ID" value="KAJ8322249.1"/>
    <property type="molecule type" value="Genomic_DNA"/>
</dbReference>
<keyword evidence="2 7" id="KW-0808">Transferase</keyword>
<evidence type="ECO:0000313" key="10">
    <source>
        <dbReference type="EMBL" id="KAJ8322249.1"/>
    </source>
</evidence>
<evidence type="ECO:0000256" key="2">
    <source>
        <dbReference type="ARBA" id="ARBA00022679"/>
    </source>
</evidence>
<dbReference type="PANTHER" id="PTHR12246">
    <property type="entry name" value="PALMITOYLTRANSFERASE ZDHHC16"/>
    <property type="match status" value="1"/>
</dbReference>
<feature type="region of interest" description="Disordered" evidence="8">
    <location>
        <begin position="385"/>
        <end position="405"/>
    </location>
</feature>
<keyword evidence="3 7" id="KW-0812">Transmembrane</keyword>
<dbReference type="PROSITE" id="PS50216">
    <property type="entry name" value="DHHC"/>
    <property type="match status" value="1"/>
</dbReference>
<gene>
    <name evidence="10" type="ORF">KUTeg_000720</name>
</gene>
<evidence type="ECO:0000256" key="6">
    <source>
        <dbReference type="ARBA" id="ARBA00023315"/>
    </source>
</evidence>
<feature type="domain" description="Palmitoyltransferase DHHC" evidence="9">
    <location>
        <begin position="123"/>
        <end position="264"/>
    </location>
</feature>
<evidence type="ECO:0000256" key="8">
    <source>
        <dbReference type="SAM" id="MobiDB-lite"/>
    </source>
</evidence>
<comment type="similarity">
    <text evidence="7">Belongs to the DHHC palmitoyltransferase family.</text>
</comment>
<accession>A0ABQ9FYG1</accession>
<evidence type="ECO:0000256" key="4">
    <source>
        <dbReference type="ARBA" id="ARBA00022989"/>
    </source>
</evidence>
<organism evidence="10 11">
    <name type="scientific">Tegillarca granosa</name>
    <name type="common">Malaysian cockle</name>
    <name type="synonym">Anadara granosa</name>
    <dbReference type="NCBI Taxonomy" id="220873"/>
    <lineage>
        <taxon>Eukaryota</taxon>
        <taxon>Metazoa</taxon>
        <taxon>Spiralia</taxon>
        <taxon>Lophotrochozoa</taxon>
        <taxon>Mollusca</taxon>
        <taxon>Bivalvia</taxon>
        <taxon>Autobranchia</taxon>
        <taxon>Pteriomorphia</taxon>
        <taxon>Arcoida</taxon>
        <taxon>Arcoidea</taxon>
        <taxon>Arcidae</taxon>
        <taxon>Tegillarca</taxon>
    </lineage>
</organism>
<comment type="subcellular location">
    <subcellularLocation>
        <location evidence="1">Membrane</location>
        <topology evidence="1">Multi-pass membrane protein</topology>
    </subcellularLocation>
</comment>
<comment type="caution">
    <text evidence="10">The sequence shown here is derived from an EMBL/GenBank/DDBJ whole genome shotgun (WGS) entry which is preliminary data.</text>
</comment>
<reference evidence="10 11" key="1">
    <citation type="submission" date="2022-12" db="EMBL/GenBank/DDBJ databases">
        <title>Chromosome-level genome of Tegillarca granosa.</title>
        <authorList>
            <person name="Kim J."/>
        </authorList>
    </citation>
    <scope>NUCLEOTIDE SEQUENCE [LARGE SCALE GENOMIC DNA]</scope>
    <source>
        <strain evidence="10">Teg-2019</strain>
        <tissue evidence="10">Adductor muscle</tissue>
    </source>
</reference>
<dbReference type="Pfam" id="PF01529">
    <property type="entry name" value="DHHC"/>
    <property type="match status" value="1"/>
</dbReference>